<dbReference type="STRING" id="91626.A0A0C9N8J2"/>
<sequence length="102" mass="11718">MHLFAIRLPLVNYPPSIHDSHFGYRIGYTLQGIIDLEFEPYFTATVPILYLPLTTTSLLTSKMTQVFEKENEKIQFTTELIKLACCSGLCRLMNHTCYAKVI</sequence>
<organism evidence="1">
    <name type="scientific">Mucor ambiguus</name>
    <dbReference type="NCBI Taxonomy" id="91626"/>
    <lineage>
        <taxon>Eukaryota</taxon>
        <taxon>Fungi</taxon>
        <taxon>Fungi incertae sedis</taxon>
        <taxon>Mucoromycota</taxon>
        <taxon>Mucoromycotina</taxon>
        <taxon>Mucoromycetes</taxon>
        <taxon>Mucorales</taxon>
        <taxon>Mucorineae</taxon>
        <taxon>Mucoraceae</taxon>
        <taxon>Mucor</taxon>
    </lineage>
</organism>
<evidence type="ECO:0000313" key="1">
    <source>
        <dbReference type="EMBL" id="GAN10988.1"/>
    </source>
</evidence>
<dbReference type="OrthoDB" id="387657at2759"/>
<name>A0A0C9N8J2_9FUNG</name>
<gene>
    <name evidence="1" type="ORF">MAM1_0443c10539</name>
</gene>
<accession>A0A0C9N8J2</accession>
<dbReference type="EMBL" id="DF836732">
    <property type="protein sequence ID" value="GAN10988.1"/>
    <property type="molecule type" value="Genomic_DNA"/>
</dbReference>
<evidence type="ECO:0000313" key="2">
    <source>
        <dbReference type="Proteomes" id="UP000053815"/>
    </source>
</evidence>
<keyword evidence="2" id="KW-1185">Reference proteome</keyword>
<reference evidence="1" key="1">
    <citation type="submission" date="2014-09" db="EMBL/GenBank/DDBJ databases">
        <title>Draft genome sequence of an oleaginous Mucoromycotina fungus Mucor ambiguus NBRC6742.</title>
        <authorList>
            <person name="Takeda I."/>
            <person name="Yamane N."/>
            <person name="Morita T."/>
            <person name="Tamano K."/>
            <person name="Machida M."/>
            <person name="Baker S."/>
            <person name="Koike H."/>
        </authorList>
    </citation>
    <scope>NUCLEOTIDE SEQUENCE</scope>
    <source>
        <strain evidence="1">NBRC 6742</strain>
    </source>
</reference>
<protein>
    <submittedName>
        <fullName evidence="1">Uncharacterized protein</fullName>
    </submittedName>
</protein>
<dbReference type="Proteomes" id="UP000053815">
    <property type="component" value="Unassembled WGS sequence"/>
</dbReference>
<dbReference type="AlphaFoldDB" id="A0A0C9N8J2"/>
<proteinExistence type="predicted"/>